<dbReference type="InterPro" id="IPR001533">
    <property type="entry name" value="Pterin_deHydtase"/>
</dbReference>
<comment type="caution">
    <text evidence="5">The sequence shown here is derived from an EMBL/GenBank/DDBJ whole genome shotgun (WGS) entry which is preliminary data.</text>
</comment>
<evidence type="ECO:0000313" key="5">
    <source>
        <dbReference type="EMBL" id="MBB4248095.1"/>
    </source>
</evidence>
<evidence type="ECO:0000256" key="3">
    <source>
        <dbReference type="ARBA" id="ARBA00023239"/>
    </source>
</evidence>
<protein>
    <recommendedName>
        <fullName evidence="4">Putative pterin-4-alpha-carbinolamine dehydratase</fullName>
        <shortName evidence="4">PHS</shortName>
        <ecNumber evidence="4">4.2.1.96</ecNumber>
    </recommendedName>
    <alternativeName>
        <fullName evidence="4">4-alpha-hydroxy-tetrahydropterin dehydratase</fullName>
    </alternativeName>
    <alternativeName>
        <fullName evidence="4">Pterin carbinolamine dehydratase</fullName>
        <shortName evidence="4">PCD</shortName>
    </alternativeName>
</protein>
<dbReference type="RefSeq" id="WP_153117294.1">
    <property type="nucleotide sequence ID" value="NZ_JACIGE010000009.1"/>
</dbReference>
<comment type="catalytic activity">
    <reaction evidence="1 4">
        <text>(4aS,6R)-4a-hydroxy-L-erythro-5,6,7,8-tetrahydrobiopterin = (6R)-L-erythro-6,7-dihydrobiopterin + H2O</text>
        <dbReference type="Rhea" id="RHEA:11920"/>
        <dbReference type="ChEBI" id="CHEBI:15377"/>
        <dbReference type="ChEBI" id="CHEBI:15642"/>
        <dbReference type="ChEBI" id="CHEBI:43120"/>
        <dbReference type="EC" id="4.2.1.96"/>
    </reaction>
</comment>
<dbReference type="CDD" id="cd00488">
    <property type="entry name" value="PCD_DCoH"/>
    <property type="match status" value="1"/>
</dbReference>
<dbReference type="Proteomes" id="UP000587070">
    <property type="component" value="Unassembled WGS sequence"/>
</dbReference>
<dbReference type="GO" id="GO:0008124">
    <property type="term" value="F:4-alpha-hydroxytetrahydrobiopterin dehydratase activity"/>
    <property type="evidence" value="ECO:0007669"/>
    <property type="project" value="UniProtKB-UniRule"/>
</dbReference>
<sequence>MKQDTPAGADKHLAAADAAALLAALPGWRIEGEVAGGQLCKEFRFADYAATIRFVVAVAAIAEEEDHHPDLAVGYGRVGVSFTTHDCGGLSDKDFRCAGRVATLARSGKEAPGAGAAS</sequence>
<accession>A0A840G886</accession>
<evidence type="ECO:0000313" key="6">
    <source>
        <dbReference type="Proteomes" id="UP000587070"/>
    </source>
</evidence>
<dbReference type="PANTHER" id="PTHR12599:SF0">
    <property type="entry name" value="PTERIN-4-ALPHA-CARBINOLAMINE DEHYDRATASE"/>
    <property type="match status" value="1"/>
</dbReference>
<keyword evidence="3 4" id="KW-0456">Lyase</keyword>
<dbReference type="OrthoDB" id="9794987at2"/>
<dbReference type="EMBL" id="JACIGE010000009">
    <property type="protein sequence ID" value="MBB4248095.1"/>
    <property type="molecule type" value="Genomic_DNA"/>
</dbReference>
<evidence type="ECO:0000256" key="1">
    <source>
        <dbReference type="ARBA" id="ARBA00001554"/>
    </source>
</evidence>
<gene>
    <name evidence="5" type="ORF">GGD90_002486</name>
</gene>
<dbReference type="GO" id="GO:0006729">
    <property type="term" value="P:tetrahydrobiopterin biosynthetic process"/>
    <property type="evidence" value="ECO:0007669"/>
    <property type="project" value="InterPro"/>
</dbReference>
<proteinExistence type="inferred from homology"/>
<dbReference type="HAMAP" id="MF_00434">
    <property type="entry name" value="Pterin_4_alpha"/>
    <property type="match status" value="1"/>
</dbReference>
<dbReference type="InterPro" id="IPR036428">
    <property type="entry name" value="PCD_sf"/>
</dbReference>
<dbReference type="PANTHER" id="PTHR12599">
    <property type="entry name" value="PTERIN-4-ALPHA-CARBINOLAMINE DEHYDRATASE"/>
    <property type="match status" value="1"/>
</dbReference>
<organism evidence="5 6">
    <name type="scientific">Rhodocyclus tenuis</name>
    <name type="common">Rhodospirillum tenue</name>
    <dbReference type="NCBI Taxonomy" id="1066"/>
    <lineage>
        <taxon>Bacteria</taxon>
        <taxon>Pseudomonadati</taxon>
        <taxon>Pseudomonadota</taxon>
        <taxon>Betaproteobacteria</taxon>
        <taxon>Rhodocyclales</taxon>
        <taxon>Rhodocyclaceae</taxon>
        <taxon>Rhodocyclus</taxon>
    </lineage>
</organism>
<dbReference type="NCBIfam" id="NF002017">
    <property type="entry name" value="PRK00823.1-2"/>
    <property type="match status" value="1"/>
</dbReference>
<evidence type="ECO:0000256" key="2">
    <source>
        <dbReference type="ARBA" id="ARBA00006472"/>
    </source>
</evidence>
<comment type="similarity">
    <text evidence="2 4">Belongs to the pterin-4-alpha-carbinolamine dehydratase family.</text>
</comment>
<evidence type="ECO:0000256" key="4">
    <source>
        <dbReference type="HAMAP-Rule" id="MF_00434"/>
    </source>
</evidence>
<dbReference type="Pfam" id="PF01329">
    <property type="entry name" value="Pterin_4a"/>
    <property type="match status" value="1"/>
</dbReference>
<reference evidence="5 6" key="1">
    <citation type="submission" date="2020-08" db="EMBL/GenBank/DDBJ databases">
        <title>Genome sequencing of Purple Non-Sulfur Bacteria from various extreme environments.</title>
        <authorList>
            <person name="Mayer M."/>
        </authorList>
    </citation>
    <scope>NUCLEOTIDE SEQUENCE [LARGE SCALE GENOMIC DNA]</scope>
    <source>
        <strain evidence="5 6">2761</strain>
    </source>
</reference>
<keyword evidence="6" id="KW-1185">Reference proteome</keyword>
<dbReference type="SUPFAM" id="SSF55248">
    <property type="entry name" value="PCD-like"/>
    <property type="match status" value="1"/>
</dbReference>
<dbReference type="Gene3D" id="3.30.1360.20">
    <property type="entry name" value="Transcriptional coactivator/pterin dehydratase"/>
    <property type="match status" value="1"/>
</dbReference>
<dbReference type="AlphaFoldDB" id="A0A840G886"/>
<dbReference type="EC" id="4.2.1.96" evidence="4"/>
<name>A0A840G886_RHOTE</name>